<sequence>MAGITDTTSDYQIVREVTDTAADRLFAAAEFDLPFDSTYESVAALWPFFRRPDELKGARPYACAVGADLANLFKNAAASPEIVRTADRLLKERVTAYIDIADKAVRIGPLLHVKAVMVMRVPSEAEDRALQPGERWAPSDTDRLRIFVKLGPVGDIALGTIKWTSGGTQVQCDQLAASFLSEFSDSSWDPNDFATKIESFISLSLAYSVVAAPRDREELRAGPEPFRNRMDRSARRGWKRFTLFQVERLKAPANKFGRIGGGGAEGWELTRRISVTGHFKMQPCGARSEDRKLIFVSTHYRGPLDGAPLHRISALRAPPNGAG</sequence>
<name>A0A0E4BR44_9BRAD</name>
<dbReference type="AlphaFoldDB" id="A0A0E4BR44"/>
<dbReference type="EMBL" id="AP014685">
    <property type="protein sequence ID" value="BAR57869.1"/>
    <property type="molecule type" value="Genomic_DNA"/>
</dbReference>
<gene>
    <name evidence="1" type="ORF">NK6_4703</name>
</gene>
<accession>A0A0E4BR44</accession>
<organism evidence="1 2">
    <name type="scientific">Bradyrhizobium diazoefficiens</name>
    <dbReference type="NCBI Taxonomy" id="1355477"/>
    <lineage>
        <taxon>Bacteria</taxon>
        <taxon>Pseudomonadati</taxon>
        <taxon>Pseudomonadota</taxon>
        <taxon>Alphaproteobacteria</taxon>
        <taxon>Hyphomicrobiales</taxon>
        <taxon>Nitrobacteraceae</taxon>
        <taxon>Bradyrhizobium</taxon>
    </lineage>
</organism>
<evidence type="ECO:0000313" key="1">
    <source>
        <dbReference type="EMBL" id="BAR57869.1"/>
    </source>
</evidence>
<dbReference type="Proteomes" id="UP000063308">
    <property type="component" value="Chromosome"/>
</dbReference>
<proteinExistence type="predicted"/>
<reference evidence="1 2" key="1">
    <citation type="submission" date="2014-11" db="EMBL/GenBank/DDBJ databases">
        <title>Symbiosis island explosion on the genome of extra-slow-growing strains of soybean bradyrhizobia with massive insertion sequences.</title>
        <authorList>
            <person name="Iida T."/>
            <person name="Minamisawa K."/>
        </authorList>
    </citation>
    <scope>NUCLEOTIDE SEQUENCE [LARGE SCALE GENOMIC DNA]</scope>
    <source>
        <strain evidence="1 2">NK6</strain>
    </source>
</reference>
<evidence type="ECO:0000313" key="2">
    <source>
        <dbReference type="Proteomes" id="UP000063308"/>
    </source>
</evidence>
<protein>
    <submittedName>
        <fullName evidence="1">Uncharacterized protein</fullName>
    </submittedName>
</protein>